<reference evidence="10 11" key="1">
    <citation type="submission" date="2019-01" db="EMBL/GenBank/DDBJ databases">
        <title>Nuclear Genome Assembly of the Microalgal Biofuel strain Nannochloropsis salina CCMP1776.</title>
        <authorList>
            <person name="Hovde B."/>
        </authorList>
    </citation>
    <scope>NUCLEOTIDE SEQUENCE [LARGE SCALE GENOMIC DNA]</scope>
    <source>
        <strain evidence="10 11">CCMP1776</strain>
    </source>
</reference>
<dbReference type="Pfam" id="PF03105">
    <property type="entry name" value="SPX"/>
    <property type="match status" value="2"/>
</dbReference>
<dbReference type="InterPro" id="IPR004342">
    <property type="entry name" value="EXS_C"/>
</dbReference>
<feature type="transmembrane region" description="Helical" evidence="7">
    <location>
        <begin position="587"/>
        <end position="606"/>
    </location>
</feature>
<comment type="similarity">
    <text evidence="2">Belongs to the SYG1 (TC 2.A.94) family.</text>
</comment>
<name>A0A4D9CPB1_9STRA</name>
<evidence type="ECO:0000259" key="8">
    <source>
        <dbReference type="PROSITE" id="PS51380"/>
    </source>
</evidence>
<evidence type="ECO:0000256" key="5">
    <source>
        <dbReference type="ARBA" id="ARBA00023136"/>
    </source>
</evidence>
<feature type="transmembrane region" description="Helical" evidence="7">
    <location>
        <begin position="669"/>
        <end position="688"/>
    </location>
</feature>
<dbReference type="PANTHER" id="PTHR10783:SF103">
    <property type="entry name" value="SOLUTE CARRIER FAMILY 53 MEMBER 1"/>
    <property type="match status" value="1"/>
</dbReference>
<dbReference type="EMBL" id="SDOX01000145">
    <property type="protein sequence ID" value="TFJ81001.1"/>
    <property type="molecule type" value="Genomic_DNA"/>
</dbReference>
<gene>
    <name evidence="10" type="ORF">NSK_007644</name>
</gene>
<dbReference type="GO" id="GO:0000822">
    <property type="term" value="F:inositol hexakisphosphate binding"/>
    <property type="evidence" value="ECO:0007669"/>
    <property type="project" value="TreeGrafter"/>
</dbReference>
<evidence type="ECO:0000256" key="4">
    <source>
        <dbReference type="ARBA" id="ARBA00022989"/>
    </source>
</evidence>
<dbReference type="Pfam" id="PF03124">
    <property type="entry name" value="EXS"/>
    <property type="match status" value="1"/>
</dbReference>
<dbReference type="CDD" id="cd14447">
    <property type="entry name" value="SPX"/>
    <property type="match status" value="1"/>
</dbReference>
<dbReference type="PANTHER" id="PTHR10783">
    <property type="entry name" value="XENOTROPIC AND POLYTROPIC RETROVIRUS RECEPTOR 1-RELATED"/>
    <property type="match status" value="1"/>
</dbReference>
<keyword evidence="4 7" id="KW-1133">Transmembrane helix</keyword>
<feature type="region of interest" description="Disordered" evidence="6">
    <location>
        <begin position="36"/>
        <end position="66"/>
    </location>
</feature>
<dbReference type="Proteomes" id="UP000355283">
    <property type="component" value="Unassembled WGS sequence"/>
</dbReference>
<organism evidence="10 11">
    <name type="scientific">Nannochloropsis salina CCMP1776</name>
    <dbReference type="NCBI Taxonomy" id="1027361"/>
    <lineage>
        <taxon>Eukaryota</taxon>
        <taxon>Sar</taxon>
        <taxon>Stramenopiles</taxon>
        <taxon>Ochrophyta</taxon>
        <taxon>Eustigmatophyceae</taxon>
        <taxon>Eustigmatales</taxon>
        <taxon>Monodopsidaceae</taxon>
        <taxon>Microchloropsis</taxon>
        <taxon>Microchloropsis salina</taxon>
    </lineage>
</organism>
<feature type="transmembrane region" description="Helical" evidence="7">
    <location>
        <begin position="694"/>
        <end position="712"/>
    </location>
</feature>
<dbReference type="GO" id="GO:0016036">
    <property type="term" value="P:cellular response to phosphate starvation"/>
    <property type="evidence" value="ECO:0007669"/>
    <property type="project" value="TreeGrafter"/>
</dbReference>
<keyword evidence="5 7" id="KW-0472">Membrane</keyword>
<evidence type="ECO:0000256" key="2">
    <source>
        <dbReference type="ARBA" id="ARBA00009665"/>
    </source>
</evidence>
<evidence type="ECO:0000256" key="6">
    <source>
        <dbReference type="SAM" id="MobiDB-lite"/>
    </source>
</evidence>
<feature type="transmembrane region" description="Helical" evidence="7">
    <location>
        <begin position="626"/>
        <end position="649"/>
    </location>
</feature>
<evidence type="ECO:0000256" key="1">
    <source>
        <dbReference type="ARBA" id="ARBA00004141"/>
    </source>
</evidence>
<feature type="domain" description="SPX" evidence="9">
    <location>
        <begin position="2"/>
        <end position="285"/>
    </location>
</feature>
<feature type="transmembrane region" description="Helical" evidence="7">
    <location>
        <begin position="378"/>
        <end position="397"/>
    </location>
</feature>
<protein>
    <recommendedName>
        <fullName evidence="12">SPX domain-containing protein</fullName>
    </recommendedName>
</protein>
<feature type="transmembrane region" description="Helical" evidence="7">
    <location>
        <begin position="337"/>
        <end position="358"/>
    </location>
</feature>
<evidence type="ECO:0008006" key="12">
    <source>
        <dbReference type="Google" id="ProtNLM"/>
    </source>
</evidence>
<feature type="transmembrane region" description="Helical" evidence="7">
    <location>
        <begin position="548"/>
        <end position="566"/>
    </location>
</feature>
<keyword evidence="3 7" id="KW-0812">Transmembrane</keyword>
<feature type="domain" description="EXS" evidence="8">
    <location>
        <begin position="546"/>
        <end position="753"/>
    </location>
</feature>
<dbReference type="GO" id="GO:0005886">
    <property type="term" value="C:plasma membrane"/>
    <property type="evidence" value="ECO:0007669"/>
    <property type="project" value="TreeGrafter"/>
</dbReference>
<dbReference type="AlphaFoldDB" id="A0A4D9CPB1"/>
<comment type="subcellular location">
    <subcellularLocation>
        <location evidence="1">Membrane</location>
        <topology evidence="1">Multi-pass membrane protein</topology>
    </subcellularLocation>
</comment>
<feature type="transmembrane region" description="Helical" evidence="7">
    <location>
        <begin position="481"/>
        <end position="500"/>
    </location>
</feature>
<feature type="region of interest" description="Disordered" evidence="6">
    <location>
        <begin position="81"/>
        <end position="101"/>
    </location>
</feature>
<dbReference type="GO" id="GO:0005794">
    <property type="term" value="C:Golgi apparatus"/>
    <property type="evidence" value="ECO:0007669"/>
    <property type="project" value="TreeGrafter"/>
</dbReference>
<dbReference type="GO" id="GO:0006817">
    <property type="term" value="P:phosphate ion transport"/>
    <property type="evidence" value="ECO:0007669"/>
    <property type="project" value="TreeGrafter"/>
</dbReference>
<sequence length="791" mass="89894">MVNFTAKLQDNTRQEWLEHYVDYKALKRLLKPLKKGAPAKRASMMTSYSGDASDSDEEATAPGDLVGGLKDRLHLLSMAGKSLGKPSKTGRKGDAGESASLLASEEKQLRSRFYGGGGAAITKMAEEGLATHAEEEEGRENEEEHEHGCLTPDEVGQREVDSQRFEAVLLTELEKVQQFYAETITDLGQQLGFLKAQLRGDGNKGSQLALEDLTSWAHPMSEEDKRRAKHLAPKERELIETTLMRLNRELTLLENFCIINYTGFIKILKKHDKLMPSRPLRASVLPQLEKAQFFRHARLEDIKLEVTTIFADVFCNKDKNQAAAMLLPKRFRTNVDFFLLQLGYKLGVAATLALWVVWDCVVQVAKFGKPTIVTKMAFPVFRAVGGLLLLHWCWGIIEHFCNYLRINFVYLLDLSPKNVSSPRKIFDEAVNESIVYLTCMLLYYKVLVGGFPDWIPAGFYPIFLLVYTLYCLVFPWKQRKGIWWIVGRVVVAPLVSVTLLDTVVADVLTSLVKVLLDLAWSAFYVISGDFTRDIRGAPDEVPSWELSVLYSKVLAPVIVILPYWWRFMQCLRRFYDTGNRWPHLLNATKYAMAQTVTLFGAFHHVYYHVRGGKGGRVHPSLTYDVVWVMVTVISTFYSYVWDVTMDWGLGRPSKGFLNDRRMCSSNVPYYSAMVADLFLRFLWVNTLIPPGSGGLFSLPLYLNAFLMVMEILRRMFWGVFRLENEQLRNTQGFRRVDVIPLSFSTENQHEYRDPKNTNNLRVILEVSFVAGLVIFLSIGAVVVADGIDEGV</sequence>
<dbReference type="PROSITE" id="PS51382">
    <property type="entry name" value="SPX"/>
    <property type="match status" value="1"/>
</dbReference>
<proteinExistence type="inferred from homology"/>
<evidence type="ECO:0000256" key="3">
    <source>
        <dbReference type="ARBA" id="ARBA00022692"/>
    </source>
</evidence>
<feature type="transmembrane region" description="Helical" evidence="7">
    <location>
        <begin position="762"/>
        <end position="784"/>
    </location>
</feature>
<comment type="caution">
    <text evidence="10">The sequence shown here is derived from an EMBL/GenBank/DDBJ whole genome shotgun (WGS) entry which is preliminary data.</text>
</comment>
<keyword evidence="11" id="KW-1185">Reference proteome</keyword>
<accession>A0A4D9CPB1</accession>
<evidence type="ECO:0000313" key="11">
    <source>
        <dbReference type="Proteomes" id="UP000355283"/>
    </source>
</evidence>
<dbReference type="InterPro" id="IPR004331">
    <property type="entry name" value="SPX_dom"/>
</dbReference>
<evidence type="ECO:0000256" key="7">
    <source>
        <dbReference type="SAM" id="Phobius"/>
    </source>
</evidence>
<dbReference type="PROSITE" id="PS51380">
    <property type="entry name" value="EXS"/>
    <property type="match status" value="1"/>
</dbReference>
<feature type="transmembrane region" description="Helical" evidence="7">
    <location>
        <begin position="457"/>
        <end position="474"/>
    </location>
</feature>
<evidence type="ECO:0000313" key="10">
    <source>
        <dbReference type="EMBL" id="TFJ81001.1"/>
    </source>
</evidence>
<evidence type="ECO:0000259" key="9">
    <source>
        <dbReference type="PROSITE" id="PS51382"/>
    </source>
</evidence>
<dbReference type="OrthoDB" id="9970435at2759"/>